<dbReference type="Pfam" id="PF00061">
    <property type="entry name" value="Lipocalin"/>
    <property type="match status" value="1"/>
</dbReference>
<evidence type="ECO:0000313" key="5">
    <source>
        <dbReference type="Ensembl" id="ENSCHIP00010033679.1"/>
    </source>
</evidence>
<dbReference type="SUPFAM" id="SSF50814">
    <property type="entry name" value="Lipocalins"/>
    <property type="match status" value="1"/>
</dbReference>
<proteinExistence type="predicted"/>
<feature type="chain" id="PRO_5034397600" description="Lipocalin/cytosolic fatty-acid binding domain-containing protein" evidence="3">
    <location>
        <begin position="19"/>
        <end position="109"/>
    </location>
</feature>
<evidence type="ECO:0000256" key="2">
    <source>
        <dbReference type="ARBA" id="ARBA00022525"/>
    </source>
</evidence>
<dbReference type="PRINTS" id="PR01173">
    <property type="entry name" value="ODORANTBNDNG"/>
</dbReference>
<keyword evidence="2" id="KW-0964">Secreted</keyword>
<comment type="subcellular location">
    <subcellularLocation>
        <location evidence="1">Secreted</location>
    </subcellularLocation>
</comment>
<reference evidence="5" key="1">
    <citation type="submission" date="2025-08" db="UniProtKB">
        <authorList>
            <consortium name="Ensembl"/>
        </authorList>
    </citation>
    <scope>IDENTIFICATION</scope>
</reference>
<feature type="signal peptide" evidence="3">
    <location>
        <begin position="1"/>
        <end position="18"/>
    </location>
</feature>
<dbReference type="InterPro" id="IPR012674">
    <property type="entry name" value="Calycin"/>
</dbReference>
<keyword evidence="3" id="KW-0732">Signal</keyword>
<feature type="domain" description="Lipocalin/cytosolic fatty-acid binding" evidence="4">
    <location>
        <begin position="29"/>
        <end position="100"/>
    </location>
</feature>
<dbReference type="InterPro" id="IPR002448">
    <property type="entry name" value="OBP-like"/>
</dbReference>
<dbReference type="AlphaFoldDB" id="A0A8C2RT71"/>
<evidence type="ECO:0000256" key="1">
    <source>
        <dbReference type="ARBA" id="ARBA00004613"/>
    </source>
</evidence>
<dbReference type="Gene3D" id="2.40.128.20">
    <property type="match status" value="1"/>
</dbReference>
<dbReference type="InterPro" id="IPR000566">
    <property type="entry name" value="Lipocln_cytosolic_FA-bd_dom"/>
</dbReference>
<name>A0A8C2RT71_CAPHI</name>
<protein>
    <recommendedName>
        <fullName evidence="4">Lipocalin/cytosolic fatty-acid binding domain-containing protein</fullName>
    </recommendedName>
</protein>
<organism evidence="5">
    <name type="scientific">Capra hircus</name>
    <name type="common">Goat</name>
    <dbReference type="NCBI Taxonomy" id="9925"/>
    <lineage>
        <taxon>Eukaryota</taxon>
        <taxon>Metazoa</taxon>
        <taxon>Chordata</taxon>
        <taxon>Craniata</taxon>
        <taxon>Vertebrata</taxon>
        <taxon>Euteleostomi</taxon>
        <taxon>Mammalia</taxon>
        <taxon>Eutheria</taxon>
        <taxon>Laurasiatheria</taxon>
        <taxon>Artiodactyla</taxon>
        <taxon>Ruminantia</taxon>
        <taxon>Pecora</taxon>
        <taxon>Bovidae</taxon>
        <taxon>Caprinae</taxon>
        <taxon>Capra</taxon>
    </lineage>
</organism>
<dbReference type="Ensembl" id="ENSCHIT00010047365.1">
    <property type="protein sequence ID" value="ENSCHIP00010033679.1"/>
    <property type="gene ID" value="ENSCHIG00010025040.1"/>
</dbReference>
<sequence>MKALFLTLLLCLVCGAQEEEAEQSALELSGKWITVYLASTNPEKIAENGPFRIKFLKIEAGDAKNTIIFEFCIKRDGKWEIVRITGKKEDDNTYVFECKKFTTALQTDL</sequence>
<evidence type="ECO:0000259" key="4">
    <source>
        <dbReference type="Pfam" id="PF00061"/>
    </source>
</evidence>
<accession>A0A8C2RT71</accession>
<dbReference type="GO" id="GO:0005576">
    <property type="term" value="C:extracellular region"/>
    <property type="evidence" value="ECO:0007669"/>
    <property type="project" value="UniProtKB-SubCell"/>
</dbReference>
<evidence type="ECO:0000256" key="3">
    <source>
        <dbReference type="SAM" id="SignalP"/>
    </source>
</evidence>